<dbReference type="SUPFAM" id="SSF46689">
    <property type="entry name" value="Homeodomain-like"/>
    <property type="match status" value="1"/>
</dbReference>
<keyword evidence="2" id="KW-0217">Developmental protein</keyword>
<evidence type="ECO:0000256" key="2">
    <source>
        <dbReference type="ARBA" id="ARBA00022473"/>
    </source>
</evidence>
<name>A0A0R3TU37_RODNA</name>
<dbReference type="STRING" id="102285.A0A0R3TU37"/>
<keyword evidence="3 6" id="KW-0238">DNA-binding</keyword>
<dbReference type="AlphaFoldDB" id="A0A0R3TU37"/>
<reference evidence="10 11" key="2">
    <citation type="submission" date="2018-11" db="EMBL/GenBank/DDBJ databases">
        <authorList>
            <consortium name="Pathogen Informatics"/>
        </authorList>
    </citation>
    <scope>NUCLEOTIDE SEQUENCE [LARGE SCALE GENOMIC DNA]</scope>
</reference>
<proteinExistence type="predicted"/>
<dbReference type="InterPro" id="IPR001356">
    <property type="entry name" value="HD"/>
</dbReference>
<dbReference type="WBParaSite" id="HNAJ_0001125201-mRNA-1">
    <property type="protein sequence ID" value="HNAJ_0001125201-mRNA-1"/>
    <property type="gene ID" value="HNAJ_0001125201"/>
</dbReference>
<dbReference type="InterPro" id="IPR009057">
    <property type="entry name" value="Homeodomain-like_sf"/>
</dbReference>
<dbReference type="CDD" id="cd00086">
    <property type="entry name" value="homeodomain"/>
    <property type="match status" value="1"/>
</dbReference>
<dbReference type="GO" id="GO:0000981">
    <property type="term" value="F:DNA-binding transcription factor activity, RNA polymerase II-specific"/>
    <property type="evidence" value="ECO:0007669"/>
    <property type="project" value="InterPro"/>
</dbReference>
<evidence type="ECO:0000259" key="9">
    <source>
        <dbReference type="PROSITE" id="PS50071"/>
    </source>
</evidence>
<dbReference type="Pfam" id="PF00046">
    <property type="entry name" value="Homeodomain"/>
    <property type="match status" value="1"/>
</dbReference>
<evidence type="ECO:0000313" key="11">
    <source>
        <dbReference type="Proteomes" id="UP000278807"/>
    </source>
</evidence>
<feature type="region of interest" description="Disordered" evidence="8">
    <location>
        <begin position="163"/>
        <end position="186"/>
    </location>
</feature>
<dbReference type="PANTHER" id="PTHR45793">
    <property type="entry name" value="HOMEOBOX PROTEIN"/>
    <property type="match status" value="1"/>
</dbReference>
<feature type="region of interest" description="Disordered" evidence="8">
    <location>
        <begin position="1"/>
        <end position="27"/>
    </location>
</feature>
<dbReference type="GO" id="GO:0000978">
    <property type="term" value="F:RNA polymerase II cis-regulatory region sequence-specific DNA binding"/>
    <property type="evidence" value="ECO:0007669"/>
    <property type="project" value="TreeGrafter"/>
</dbReference>
<evidence type="ECO:0000256" key="1">
    <source>
        <dbReference type="ARBA" id="ARBA00004123"/>
    </source>
</evidence>
<gene>
    <name evidence="10" type="ORF">HNAJ_LOCUS11242</name>
</gene>
<feature type="region of interest" description="Disordered" evidence="8">
    <location>
        <begin position="337"/>
        <end position="358"/>
    </location>
</feature>
<feature type="compositionally biased region" description="Polar residues" evidence="8">
    <location>
        <begin position="14"/>
        <end position="23"/>
    </location>
</feature>
<dbReference type="FunFam" id="1.10.10.60:FF:000679">
    <property type="entry name" value="Homeobox protein aristaless"/>
    <property type="match status" value="1"/>
</dbReference>
<feature type="compositionally biased region" description="Polar residues" evidence="8">
    <location>
        <begin position="263"/>
        <end position="284"/>
    </location>
</feature>
<accession>A0A0R3TU37</accession>
<feature type="DNA-binding region" description="Homeobox" evidence="6">
    <location>
        <begin position="285"/>
        <end position="344"/>
    </location>
</feature>
<comment type="subcellular location">
    <subcellularLocation>
        <location evidence="1 6 7">Nucleus</location>
    </subcellularLocation>
</comment>
<evidence type="ECO:0000256" key="6">
    <source>
        <dbReference type="PROSITE-ProRule" id="PRU00108"/>
    </source>
</evidence>
<protein>
    <submittedName>
        <fullName evidence="12">Homeobox domain-containing protein</fullName>
    </submittedName>
</protein>
<feature type="domain" description="Homeobox" evidence="9">
    <location>
        <begin position="283"/>
        <end position="343"/>
    </location>
</feature>
<feature type="region of interest" description="Disordered" evidence="8">
    <location>
        <begin position="263"/>
        <end position="287"/>
    </location>
</feature>
<dbReference type="PANTHER" id="PTHR45793:SF5">
    <property type="entry name" value="HOMEOTIC PROTEIN OCELLILESS"/>
    <property type="match status" value="1"/>
</dbReference>
<dbReference type="GO" id="GO:0005634">
    <property type="term" value="C:nucleus"/>
    <property type="evidence" value="ECO:0007669"/>
    <property type="project" value="UniProtKB-SubCell"/>
</dbReference>
<evidence type="ECO:0000313" key="12">
    <source>
        <dbReference type="WBParaSite" id="HNAJ_0001125201-mRNA-1"/>
    </source>
</evidence>
<evidence type="ECO:0000256" key="5">
    <source>
        <dbReference type="ARBA" id="ARBA00023242"/>
    </source>
</evidence>
<dbReference type="InterPro" id="IPR017970">
    <property type="entry name" value="Homeobox_CS"/>
</dbReference>
<dbReference type="OrthoDB" id="6159439at2759"/>
<evidence type="ECO:0000256" key="4">
    <source>
        <dbReference type="ARBA" id="ARBA00023155"/>
    </source>
</evidence>
<keyword evidence="5 6" id="KW-0539">Nucleus</keyword>
<reference evidence="12" key="1">
    <citation type="submission" date="2016-04" db="UniProtKB">
        <authorList>
            <consortium name="WormBaseParasite"/>
        </authorList>
    </citation>
    <scope>IDENTIFICATION</scope>
</reference>
<dbReference type="EMBL" id="UZAE01013452">
    <property type="protein sequence ID" value="VDO09918.1"/>
    <property type="molecule type" value="Genomic_DNA"/>
</dbReference>
<organism evidence="12">
    <name type="scientific">Rodentolepis nana</name>
    <name type="common">Dwarf tapeworm</name>
    <name type="synonym">Hymenolepis nana</name>
    <dbReference type="NCBI Taxonomy" id="102285"/>
    <lineage>
        <taxon>Eukaryota</taxon>
        <taxon>Metazoa</taxon>
        <taxon>Spiralia</taxon>
        <taxon>Lophotrochozoa</taxon>
        <taxon>Platyhelminthes</taxon>
        <taxon>Cestoda</taxon>
        <taxon>Eucestoda</taxon>
        <taxon>Cyclophyllidea</taxon>
        <taxon>Hymenolepididae</taxon>
        <taxon>Rodentolepis</taxon>
    </lineage>
</organism>
<dbReference type="Proteomes" id="UP000278807">
    <property type="component" value="Unassembled WGS sequence"/>
</dbReference>
<dbReference type="PROSITE" id="PS50071">
    <property type="entry name" value="HOMEOBOX_2"/>
    <property type="match status" value="1"/>
</dbReference>
<keyword evidence="11" id="KW-1185">Reference proteome</keyword>
<sequence length="358" mass="41284">MENDDRVDDHIQRHSNPNETNPYGPNYYPRTNHLQRLLDYTTDYHQGSAGNIQGDVSSTLLVQIKIEGDFNCKLSNRVSNQFSRTDLSPPFFTSGSTNYLNQNTLAQINPYRPNGAFTSPFYDSMQNLTFMTNHRSPLSPSYTEAGKAAYQPTTDDLLPNPINTWSPTPQNSVSFNSPRPSQNVNGSSGDILWNAFHGTGGYTSYSNYSNSPQQHFNSTSNNLHSKVLQYHNRCQRRQQNCPYPQMFDLIQHQWRRQPVQGEISQSGKHQSTIANGTANRVQGSTRRERTIYSSEQQEILEKFFSINQYPDISAREELAEKVELPESRIQVWFKNRRAKERNREKQKQRIHFTDNMTE</sequence>
<keyword evidence="4 6" id="KW-0371">Homeobox</keyword>
<evidence type="ECO:0000256" key="8">
    <source>
        <dbReference type="SAM" id="MobiDB-lite"/>
    </source>
</evidence>
<dbReference type="PROSITE" id="PS00027">
    <property type="entry name" value="HOMEOBOX_1"/>
    <property type="match status" value="1"/>
</dbReference>
<dbReference type="SMART" id="SM00389">
    <property type="entry name" value="HOX"/>
    <property type="match status" value="1"/>
</dbReference>
<evidence type="ECO:0000256" key="7">
    <source>
        <dbReference type="RuleBase" id="RU000682"/>
    </source>
</evidence>
<dbReference type="Gene3D" id="1.10.10.60">
    <property type="entry name" value="Homeodomain-like"/>
    <property type="match status" value="1"/>
</dbReference>
<evidence type="ECO:0000313" key="10">
    <source>
        <dbReference type="EMBL" id="VDO09918.1"/>
    </source>
</evidence>
<evidence type="ECO:0000256" key="3">
    <source>
        <dbReference type="ARBA" id="ARBA00023125"/>
    </source>
</evidence>